<dbReference type="PANTHER" id="PTHR43968:SF6">
    <property type="entry name" value="GLUTATHIONE S-TRANSFERASE OMEGA"/>
    <property type="match status" value="1"/>
</dbReference>
<dbReference type="InterPro" id="IPR036282">
    <property type="entry name" value="Glutathione-S-Trfase_C_sf"/>
</dbReference>
<dbReference type="Gene3D" id="1.20.1050.10">
    <property type="match status" value="1"/>
</dbReference>
<evidence type="ECO:0000313" key="3">
    <source>
        <dbReference type="EMBL" id="ARN73974.1"/>
    </source>
</evidence>
<dbReference type="PROSITE" id="PS51354">
    <property type="entry name" value="GLUTAREDOXIN_2"/>
    <property type="match status" value="1"/>
</dbReference>
<dbReference type="Proteomes" id="UP000193450">
    <property type="component" value="Chromosome"/>
</dbReference>
<dbReference type="InterPro" id="IPR050983">
    <property type="entry name" value="GST_Omega/HSP26"/>
</dbReference>
<gene>
    <name evidence="3" type="ORF">BST96_07490</name>
</gene>
<dbReference type="PROSITE" id="PS50404">
    <property type="entry name" value="GST_NTER"/>
    <property type="match status" value="1"/>
</dbReference>
<dbReference type="KEGG" id="osg:BST96_07490"/>
<feature type="domain" description="GST N-terminal" evidence="1">
    <location>
        <begin position="3"/>
        <end position="82"/>
    </location>
</feature>
<evidence type="ECO:0000313" key="4">
    <source>
        <dbReference type="Proteomes" id="UP000193450"/>
    </source>
</evidence>
<evidence type="ECO:0000259" key="1">
    <source>
        <dbReference type="PROSITE" id="PS50404"/>
    </source>
</evidence>
<feature type="domain" description="GST C-terminal" evidence="2">
    <location>
        <begin position="84"/>
        <end position="204"/>
    </location>
</feature>
<protein>
    <submittedName>
        <fullName evidence="3">Glutathione S-transferase</fullName>
    </submittedName>
</protein>
<dbReference type="InterPro" id="IPR036249">
    <property type="entry name" value="Thioredoxin-like_sf"/>
</dbReference>
<dbReference type="Pfam" id="PF13410">
    <property type="entry name" value="GST_C_2"/>
    <property type="match status" value="1"/>
</dbReference>
<dbReference type="CDD" id="cd03060">
    <property type="entry name" value="GST_N_Omega_like"/>
    <property type="match status" value="1"/>
</dbReference>
<dbReference type="Pfam" id="PF13417">
    <property type="entry name" value="GST_N_3"/>
    <property type="match status" value="1"/>
</dbReference>
<dbReference type="InterPro" id="IPR010987">
    <property type="entry name" value="Glutathione-S-Trfase_C-like"/>
</dbReference>
<dbReference type="Gene3D" id="3.40.30.10">
    <property type="entry name" value="Glutaredoxin"/>
    <property type="match status" value="1"/>
</dbReference>
<sequence>MDTVPILYSFRRCPYAIRARMALLSSKIAVELREIILRDKPASMLEYSPKGTVPVLVLNDNRVIDESREIISWALQHNDPEQLLRTDKTQIKQLIDQNDGDFKASLDRYKYADRYPEKTMLEYRSDGEQFLALLEQRLGQHRFLIDDKPSVADLAIFPFIRQFAHVDKAWFDQSQYNNLQRWLNGFLESAAFERCMQKRPPWKPGDSTEFFQ</sequence>
<dbReference type="SUPFAM" id="SSF52833">
    <property type="entry name" value="Thioredoxin-like"/>
    <property type="match status" value="1"/>
</dbReference>
<reference evidence="3 4" key="1">
    <citation type="submission" date="2016-11" db="EMBL/GenBank/DDBJ databases">
        <title>Trade-off between light-utilization and light-protection in marine flavobacteria.</title>
        <authorList>
            <person name="Kumagai Y."/>
        </authorList>
    </citation>
    <scope>NUCLEOTIDE SEQUENCE [LARGE SCALE GENOMIC DNA]</scope>
    <source>
        <strain evidence="3 4">NBRC 107125</strain>
    </source>
</reference>
<dbReference type="SFLD" id="SFLDG00358">
    <property type="entry name" value="Main_(cytGST)"/>
    <property type="match status" value="1"/>
</dbReference>
<dbReference type="OrthoDB" id="9813092at2"/>
<dbReference type="GO" id="GO:0016740">
    <property type="term" value="F:transferase activity"/>
    <property type="evidence" value="ECO:0007669"/>
    <property type="project" value="UniProtKB-KW"/>
</dbReference>
<name>A0A1X9NA84_9GAMM</name>
<dbReference type="EMBL" id="CP019343">
    <property type="protein sequence ID" value="ARN73974.1"/>
    <property type="molecule type" value="Genomic_DNA"/>
</dbReference>
<organism evidence="3 4">
    <name type="scientific">Oceanicoccus sagamiensis</name>
    <dbReference type="NCBI Taxonomy" id="716816"/>
    <lineage>
        <taxon>Bacteria</taxon>
        <taxon>Pseudomonadati</taxon>
        <taxon>Pseudomonadota</taxon>
        <taxon>Gammaproteobacteria</taxon>
        <taxon>Cellvibrionales</taxon>
        <taxon>Spongiibacteraceae</taxon>
        <taxon>Oceanicoccus</taxon>
    </lineage>
</organism>
<dbReference type="SFLD" id="SFLDS00019">
    <property type="entry name" value="Glutathione_Transferase_(cytos"/>
    <property type="match status" value="1"/>
</dbReference>
<keyword evidence="3" id="KW-0808">Transferase</keyword>
<dbReference type="STRING" id="716816.BST96_07490"/>
<keyword evidence="4" id="KW-1185">Reference proteome</keyword>
<accession>A0A1X9NA84</accession>
<dbReference type="InterPro" id="IPR040079">
    <property type="entry name" value="Glutathione_S-Trfase"/>
</dbReference>
<evidence type="ECO:0000259" key="2">
    <source>
        <dbReference type="PROSITE" id="PS50405"/>
    </source>
</evidence>
<dbReference type="CDD" id="cd03196">
    <property type="entry name" value="GST_C_5"/>
    <property type="match status" value="1"/>
</dbReference>
<dbReference type="PANTHER" id="PTHR43968">
    <property type="match status" value="1"/>
</dbReference>
<dbReference type="InterPro" id="IPR004045">
    <property type="entry name" value="Glutathione_S-Trfase_N"/>
</dbReference>
<dbReference type="SUPFAM" id="SSF47616">
    <property type="entry name" value="GST C-terminal domain-like"/>
    <property type="match status" value="1"/>
</dbReference>
<dbReference type="GO" id="GO:0005737">
    <property type="term" value="C:cytoplasm"/>
    <property type="evidence" value="ECO:0007669"/>
    <property type="project" value="TreeGrafter"/>
</dbReference>
<dbReference type="AlphaFoldDB" id="A0A1X9NA84"/>
<proteinExistence type="predicted"/>
<dbReference type="PROSITE" id="PS50405">
    <property type="entry name" value="GST_CTER"/>
    <property type="match status" value="1"/>
</dbReference>